<feature type="domain" description="Deacetylase sirtuin-type" evidence="5">
    <location>
        <begin position="15"/>
        <end position="278"/>
    </location>
</feature>
<feature type="binding site" evidence="3">
    <location>
        <position position="85"/>
    </location>
    <ligand>
        <name>substrate</name>
    </ligand>
</feature>
<feature type="binding site" evidence="3">
    <location>
        <begin position="217"/>
        <end position="219"/>
    </location>
    <ligand>
        <name>NAD(+)</name>
        <dbReference type="ChEBI" id="CHEBI:57540"/>
    </ligand>
</feature>
<comment type="cofactor">
    <cofactor evidence="3">
        <name>Zn(2+)</name>
        <dbReference type="ChEBI" id="CHEBI:29105"/>
    </cofactor>
    <text evidence="3">Binds 1 zinc ion per subunit.</text>
</comment>
<dbReference type="Gene3D" id="3.40.50.1220">
    <property type="entry name" value="TPP-binding domain"/>
    <property type="match status" value="1"/>
</dbReference>
<feature type="binding site" evidence="3">
    <location>
        <position position="261"/>
    </location>
    <ligand>
        <name>NAD(+)</name>
        <dbReference type="ChEBI" id="CHEBI:57540"/>
    </ligand>
</feature>
<organism evidence="6 7">
    <name type="scientific">Corynebacterium xerosis</name>
    <dbReference type="NCBI Taxonomy" id="1725"/>
    <lineage>
        <taxon>Bacteria</taxon>
        <taxon>Bacillati</taxon>
        <taxon>Actinomycetota</taxon>
        <taxon>Actinomycetes</taxon>
        <taxon>Mycobacteriales</taxon>
        <taxon>Corynebacteriaceae</taxon>
        <taxon>Corynebacterium</taxon>
    </lineage>
</organism>
<comment type="subcellular location">
    <subcellularLocation>
        <location evidence="3">Cytoplasm</location>
    </subcellularLocation>
</comment>
<dbReference type="InterPro" id="IPR003000">
    <property type="entry name" value="Sirtuin"/>
</dbReference>
<dbReference type="InterPro" id="IPR029035">
    <property type="entry name" value="DHS-like_NAD/FAD-binding_dom"/>
</dbReference>
<dbReference type="GO" id="GO:0017136">
    <property type="term" value="F:histone deacetylase activity, NAD-dependent"/>
    <property type="evidence" value="ECO:0007669"/>
    <property type="project" value="TreeGrafter"/>
</dbReference>
<feature type="binding site" evidence="3">
    <location>
        <begin position="123"/>
        <end position="126"/>
    </location>
    <ligand>
        <name>NAD(+)</name>
        <dbReference type="ChEBI" id="CHEBI:57540"/>
    </ligand>
</feature>
<proteinExistence type="inferred from homology"/>
<evidence type="ECO:0000313" key="7">
    <source>
        <dbReference type="Proteomes" id="UP000235363"/>
    </source>
</evidence>
<dbReference type="PROSITE" id="PS50305">
    <property type="entry name" value="SIRTUIN"/>
    <property type="match status" value="1"/>
</dbReference>
<dbReference type="NCBIfam" id="NF001753">
    <property type="entry name" value="PRK00481.1-3"/>
    <property type="match status" value="1"/>
</dbReference>
<feature type="binding site" evidence="3 4">
    <location>
        <position position="154"/>
    </location>
    <ligand>
        <name>Zn(2+)</name>
        <dbReference type="ChEBI" id="CHEBI:29105"/>
    </ligand>
</feature>
<gene>
    <name evidence="3" type="primary">cobB</name>
    <name evidence="6" type="ORF">CJ204_08475</name>
</gene>
<keyword evidence="3 4" id="KW-0862">Zinc</keyword>
<dbReference type="Proteomes" id="UP000235363">
    <property type="component" value="Unassembled WGS sequence"/>
</dbReference>
<dbReference type="InterPro" id="IPR027546">
    <property type="entry name" value="Sirtuin_class_III"/>
</dbReference>
<keyword evidence="2 3" id="KW-0520">NAD</keyword>
<evidence type="ECO:0000256" key="4">
    <source>
        <dbReference type="PROSITE-ProRule" id="PRU00236"/>
    </source>
</evidence>
<dbReference type="Pfam" id="PF02146">
    <property type="entry name" value="SIR2"/>
    <property type="match status" value="1"/>
</dbReference>
<dbReference type="GO" id="GO:0005737">
    <property type="term" value="C:cytoplasm"/>
    <property type="evidence" value="ECO:0007669"/>
    <property type="project" value="UniProtKB-SubCell"/>
</dbReference>
<comment type="caution">
    <text evidence="3">Lacks conserved residue(s) required for the propagation of feature annotation.</text>
</comment>
<evidence type="ECO:0000313" key="6">
    <source>
        <dbReference type="EMBL" id="PMC61961.1"/>
    </source>
</evidence>
<dbReference type="HAMAP" id="MF_01121">
    <property type="entry name" value="Sirtuin_ClassIII"/>
    <property type="match status" value="1"/>
</dbReference>
<dbReference type="GO" id="GO:0008270">
    <property type="term" value="F:zinc ion binding"/>
    <property type="evidence" value="ECO:0007669"/>
    <property type="project" value="UniProtKB-UniRule"/>
</dbReference>
<dbReference type="PANTHER" id="PTHR11085:SF4">
    <property type="entry name" value="NAD-DEPENDENT PROTEIN DEACYLASE"/>
    <property type="match status" value="1"/>
</dbReference>
<comment type="catalytic activity">
    <reaction evidence="3">
        <text>N(6)-acetyl-L-lysyl-[protein] + NAD(+) + H2O = 2''-O-acetyl-ADP-D-ribose + nicotinamide + L-lysyl-[protein]</text>
        <dbReference type="Rhea" id="RHEA:43636"/>
        <dbReference type="Rhea" id="RHEA-COMP:9752"/>
        <dbReference type="Rhea" id="RHEA-COMP:10731"/>
        <dbReference type="ChEBI" id="CHEBI:15377"/>
        <dbReference type="ChEBI" id="CHEBI:17154"/>
        <dbReference type="ChEBI" id="CHEBI:29969"/>
        <dbReference type="ChEBI" id="CHEBI:57540"/>
        <dbReference type="ChEBI" id="CHEBI:61930"/>
        <dbReference type="ChEBI" id="CHEBI:83767"/>
        <dbReference type="EC" id="2.3.1.286"/>
    </reaction>
</comment>
<evidence type="ECO:0000256" key="2">
    <source>
        <dbReference type="ARBA" id="ARBA00023027"/>
    </source>
</evidence>
<feature type="binding site" evidence="3 4">
    <location>
        <position position="179"/>
    </location>
    <ligand>
        <name>Zn(2+)</name>
        <dbReference type="ChEBI" id="CHEBI:29105"/>
    </ligand>
</feature>
<evidence type="ECO:0000256" key="1">
    <source>
        <dbReference type="ARBA" id="ARBA00022679"/>
    </source>
</evidence>
<keyword evidence="3" id="KW-0963">Cytoplasm</keyword>
<comment type="domain">
    <text evidence="3">2 residues (Tyr-85 and Arg-88) present in a large hydrophobic pocket are probably involved in substrate specificity. They are important for desuccinylation activity, but dispensable for deacetylation activity.</text>
</comment>
<evidence type="ECO:0000256" key="3">
    <source>
        <dbReference type="HAMAP-Rule" id="MF_01121"/>
    </source>
</evidence>
<protein>
    <recommendedName>
        <fullName evidence="3">NAD-dependent protein deacylase</fullName>
        <ecNumber evidence="3">2.3.1.286</ecNumber>
    </recommendedName>
    <alternativeName>
        <fullName evidence="3">Regulatory protein SIR2 homolog</fullName>
    </alternativeName>
</protein>
<evidence type="ECO:0000259" key="5">
    <source>
        <dbReference type="PROSITE" id="PS50305"/>
    </source>
</evidence>
<dbReference type="Gene3D" id="3.30.1600.10">
    <property type="entry name" value="SIR2/SIRT2 'Small Domain"/>
    <property type="match status" value="1"/>
</dbReference>
<dbReference type="GO" id="GO:0036054">
    <property type="term" value="F:protein-malonyllysine demalonylase activity"/>
    <property type="evidence" value="ECO:0007669"/>
    <property type="project" value="InterPro"/>
</dbReference>
<keyword evidence="1" id="KW-0808">Transferase</keyword>
<dbReference type="InterPro" id="IPR026590">
    <property type="entry name" value="Ssirtuin_cat_dom"/>
</dbReference>
<dbReference type="InterPro" id="IPR026591">
    <property type="entry name" value="Sirtuin_cat_small_dom_sf"/>
</dbReference>
<dbReference type="AlphaFoldDB" id="A0A2N6SY35"/>
<feature type="binding site" evidence="3">
    <location>
        <position position="88"/>
    </location>
    <ligand>
        <name>substrate</name>
    </ligand>
</feature>
<dbReference type="GO" id="GO:0070403">
    <property type="term" value="F:NAD+ binding"/>
    <property type="evidence" value="ECO:0007669"/>
    <property type="project" value="UniProtKB-UniRule"/>
</dbReference>
<dbReference type="EMBL" id="PNHF01000018">
    <property type="protein sequence ID" value="PMC61961.1"/>
    <property type="molecule type" value="Genomic_DNA"/>
</dbReference>
<keyword evidence="3 4" id="KW-0479">Metal-binding</keyword>
<feature type="active site" description="Proton acceptor" evidence="3 4">
    <location>
        <position position="143"/>
    </location>
</feature>
<comment type="function">
    <text evidence="3">NAD-dependent lysine deacetylase and desuccinylase that specifically removes acetyl and succinyl groups on target proteins. Modulates the activities of several proteins which are inactive in their acylated form.</text>
</comment>
<feature type="binding site" evidence="3 4">
    <location>
        <position position="151"/>
    </location>
    <ligand>
        <name>Zn(2+)</name>
        <dbReference type="ChEBI" id="CHEBI:29105"/>
    </ligand>
</feature>
<dbReference type="EC" id="2.3.1.286" evidence="3"/>
<comment type="catalytic activity">
    <reaction evidence="3">
        <text>N(6)-succinyl-L-lysyl-[protein] + NAD(+) + H2O = 2''-O-succinyl-ADP-D-ribose + nicotinamide + L-lysyl-[protein]</text>
        <dbReference type="Rhea" id="RHEA:47668"/>
        <dbReference type="Rhea" id="RHEA-COMP:9752"/>
        <dbReference type="Rhea" id="RHEA-COMP:11877"/>
        <dbReference type="ChEBI" id="CHEBI:15377"/>
        <dbReference type="ChEBI" id="CHEBI:17154"/>
        <dbReference type="ChEBI" id="CHEBI:29969"/>
        <dbReference type="ChEBI" id="CHEBI:57540"/>
        <dbReference type="ChEBI" id="CHEBI:87830"/>
        <dbReference type="ChEBI" id="CHEBI:87832"/>
    </reaction>
</comment>
<comment type="similarity">
    <text evidence="3">Belongs to the sirtuin family. Class III subfamily.</text>
</comment>
<dbReference type="GO" id="GO:0036055">
    <property type="term" value="F:protein-succinyllysine desuccinylase activity"/>
    <property type="evidence" value="ECO:0007669"/>
    <property type="project" value="UniProtKB-UniRule"/>
</dbReference>
<dbReference type="RefSeq" id="WP_102213410.1">
    <property type="nucleotide sequence ID" value="NZ_PNHF01000018.1"/>
</dbReference>
<dbReference type="STRING" id="1725.WU86_05310"/>
<reference evidence="6 7" key="1">
    <citation type="submission" date="2017-09" db="EMBL/GenBank/DDBJ databases">
        <title>Bacterial strain isolated from the female urinary microbiota.</title>
        <authorList>
            <person name="Thomas-White K."/>
            <person name="Kumar N."/>
            <person name="Forster S."/>
            <person name="Putonti C."/>
            <person name="Lawley T."/>
            <person name="Wolfe A.J."/>
        </authorList>
    </citation>
    <scope>NUCLEOTIDE SEQUENCE [LARGE SCALE GENOMIC DNA]</scope>
    <source>
        <strain evidence="6 7">UMB0908</strain>
    </source>
</reference>
<dbReference type="PANTHER" id="PTHR11085">
    <property type="entry name" value="NAD-DEPENDENT PROTEIN DEACYLASE SIRTUIN-5, MITOCHONDRIAL-RELATED"/>
    <property type="match status" value="1"/>
</dbReference>
<comment type="caution">
    <text evidence="6">The sequence shown here is derived from an EMBL/GenBank/DDBJ whole genome shotgun (WGS) entry which is preliminary data.</text>
</comment>
<dbReference type="SUPFAM" id="SSF52467">
    <property type="entry name" value="DHS-like NAD/FAD-binding domain"/>
    <property type="match status" value="1"/>
</dbReference>
<name>A0A2N6SY35_9CORY</name>
<feature type="binding site" evidence="3 4">
    <location>
        <position position="176"/>
    </location>
    <ligand>
        <name>Zn(2+)</name>
        <dbReference type="ChEBI" id="CHEBI:29105"/>
    </ligand>
</feature>
<accession>A0A2N6SY35</accession>
<sequence length="278" mass="29883">MSRHDDDNHDDSRAADARIEVPEPIAELARDARRVEFFTGAGMSAESGLATFRDAQTGLWSKVDPQAMANFDAWRNDPGKIWPWYLWRMHLARTAAPNAGHRAIAAWCAELDRGAGWGHVTTQNIDDLHERGGTAEGTIAHLHGSLFAFRCDHCGAAAGEPELPDEPIEHLMPPFCDACQLGFVRPGVVWFGESLPVPEWTDAEMHARHCDLMVVVGTSGVVFPAAGLPLMAVSAGIPVIEISPDDTDFTPHATHSWRTTAATGIPALAAAAGVDVGA</sequence>
<dbReference type="InterPro" id="IPR050134">
    <property type="entry name" value="NAD-dep_sirtuin_deacylases"/>
</dbReference>